<dbReference type="GO" id="GO:0005737">
    <property type="term" value="C:cytoplasm"/>
    <property type="evidence" value="ECO:0007669"/>
    <property type="project" value="TreeGrafter"/>
</dbReference>
<gene>
    <name evidence="15" type="ORF">NOR_06640</name>
</gene>
<evidence type="ECO:0000256" key="11">
    <source>
        <dbReference type="ARBA" id="ARBA00023136"/>
    </source>
</evidence>
<evidence type="ECO:0000256" key="7">
    <source>
        <dbReference type="ARBA" id="ARBA00022827"/>
    </source>
</evidence>
<feature type="compositionally biased region" description="Polar residues" evidence="12">
    <location>
        <begin position="1034"/>
        <end position="1050"/>
    </location>
</feature>
<evidence type="ECO:0000256" key="10">
    <source>
        <dbReference type="ARBA" id="ARBA00023002"/>
    </source>
</evidence>
<feature type="compositionally biased region" description="Basic and acidic residues" evidence="12">
    <location>
        <begin position="1214"/>
        <end position="1233"/>
    </location>
</feature>
<keyword evidence="5" id="KW-0285">Flavoprotein</keyword>
<evidence type="ECO:0000256" key="4">
    <source>
        <dbReference type="ARBA" id="ARBA00022448"/>
    </source>
</evidence>
<keyword evidence="16" id="KW-1185">Reference proteome</keyword>
<dbReference type="Gene3D" id="1.20.140.10">
    <property type="entry name" value="Butyryl-CoA Dehydrogenase, subunit A, domain 3"/>
    <property type="match status" value="1"/>
</dbReference>
<feature type="region of interest" description="Disordered" evidence="12">
    <location>
        <begin position="977"/>
        <end position="1163"/>
    </location>
</feature>
<organism evidence="15 16">
    <name type="scientific">Metarhizium rileyi (strain RCEF 4871)</name>
    <name type="common">Nomuraea rileyi</name>
    <dbReference type="NCBI Taxonomy" id="1649241"/>
    <lineage>
        <taxon>Eukaryota</taxon>
        <taxon>Fungi</taxon>
        <taxon>Dikarya</taxon>
        <taxon>Ascomycota</taxon>
        <taxon>Pezizomycotina</taxon>
        <taxon>Sordariomycetes</taxon>
        <taxon>Hypocreomycetidae</taxon>
        <taxon>Hypocreales</taxon>
        <taxon>Clavicipitaceae</taxon>
        <taxon>Metarhizium</taxon>
    </lineage>
</organism>
<feature type="transmembrane region" description="Helical" evidence="13">
    <location>
        <begin position="637"/>
        <end position="656"/>
    </location>
</feature>
<feature type="compositionally biased region" description="Polar residues" evidence="12">
    <location>
        <begin position="878"/>
        <end position="887"/>
    </location>
</feature>
<feature type="compositionally biased region" description="Low complexity" evidence="12">
    <location>
        <begin position="786"/>
        <end position="796"/>
    </location>
</feature>
<feature type="compositionally biased region" description="Basic and acidic residues" evidence="12">
    <location>
        <begin position="806"/>
        <end position="821"/>
    </location>
</feature>
<evidence type="ECO:0000256" key="5">
    <source>
        <dbReference type="ARBA" id="ARBA00022630"/>
    </source>
</evidence>
<dbReference type="GO" id="GO:0003995">
    <property type="term" value="F:acyl-CoA dehydrogenase activity"/>
    <property type="evidence" value="ECO:0007669"/>
    <property type="project" value="TreeGrafter"/>
</dbReference>
<evidence type="ECO:0000256" key="3">
    <source>
        <dbReference type="ARBA" id="ARBA00009347"/>
    </source>
</evidence>
<dbReference type="InterPro" id="IPR013786">
    <property type="entry name" value="AcylCoA_DH/ox_N"/>
</dbReference>
<dbReference type="InterPro" id="IPR036250">
    <property type="entry name" value="AcylCo_DH-like_C"/>
</dbReference>
<dbReference type="InterPro" id="IPR009075">
    <property type="entry name" value="AcylCo_DH/oxidase_C"/>
</dbReference>
<feature type="region of interest" description="Disordered" evidence="12">
    <location>
        <begin position="849"/>
        <end position="953"/>
    </location>
</feature>
<feature type="compositionally biased region" description="Low complexity" evidence="12">
    <location>
        <begin position="1051"/>
        <end position="1063"/>
    </location>
</feature>
<dbReference type="GO" id="GO:0033539">
    <property type="term" value="P:fatty acid beta-oxidation using acyl-CoA dehydrogenase"/>
    <property type="evidence" value="ECO:0007669"/>
    <property type="project" value="TreeGrafter"/>
</dbReference>
<dbReference type="GO" id="GO:0050660">
    <property type="term" value="F:flavin adenine dinucleotide binding"/>
    <property type="evidence" value="ECO:0007669"/>
    <property type="project" value="InterPro"/>
</dbReference>
<comment type="similarity">
    <text evidence="3">Belongs to the acyl-CoA dehydrogenase family.</text>
</comment>
<feature type="transmembrane region" description="Helical" evidence="13">
    <location>
        <begin position="699"/>
        <end position="716"/>
    </location>
</feature>
<reference evidence="15 16" key="1">
    <citation type="journal article" date="2016" name="Genome Biol. Evol.">
        <title>Divergent and convergent evolution of fungal pathogenicity.</title>
        <authorList>
            <person name="Shang Y."/>
            <person name="Xiao G."/>
            <person name="Zheng P."/>
            <person name="Cen K."/>
            <person name="Zhan S."/>
            <person name="Wang C."/>
        </authorList>
    </citation>
    <scope>NUCLEOTIDE SEQUENCE [LARGE SCALE GENOMIC DNA]</scope>
    <source>
        <strain evidence="15 16">RCEF 4871</strain>
    </source>
</reference>
<proteinExistence type="inferred from homology"/>
<feature type="compositionally biased region" description="Low complexity" evidence="12">
    <location>
        <begin position="1262"/>
        <end position="1274"/>
    </location>
</feature>
<evidence type="ECO:0000259" key="14">
    <source>
        <dbReference type="PROSITE" id="PS50939"/>
    </source>
</evidence>
<keyword evidence="9 13" id="KW-1133">Transmembrane helix</keyword>
<accession>A0A167A6Y1</accession>
<dbReference type="SMART" id="SM00665">
    <property type="entry name" value="B561"/>
    <property type="match status" value="1"/>
</dbReference>
<dbReference type="Gene3D" id="1.10.540.10">
    <property type="entry name" value="Acyl-CoA dehydrogenase/oxidase, N-terminal domain"/>
    <property type="match status" value="1"/>
</dbReference>
<feature type="transmembrane region" description="Helical" evidence="13">
    <location>
        <begin position="676"/>
        <end position="693"/>
    </location>
</feature>
<feature type="compositionally biased region" description="Polar residues" evidence="12">
    <location>
        <begin position="1279"/>
        <end position="1296"/>
    </location>
</feature>
<feature type="domain" description="Cytochrome b561" evidence="14">
    <location>
        <begin position="534"/>
        <end position="727"/>
    </location>
</feature>
<dbReference type="Pfam" id="PF02771">
    <property type="entry name" value="Acyl-CoA_dh_N"/>
    <property type="match status" value="1"/>
</dbReference>
<keyword evidence="6 13" id="KW-0812">Transmembrane</keyword>
<keyword evidence="10" id="KW-0560">Oxidoreductase</keyword>
<keyword evidence="11 13" id="KW-0472">Membrane</keyword>
<feature type="region of interest" description="Disordered" evidence="12">
    <location>
        <begin position="1183"/>
        <end position="1337"/>
    </location>
</feature>
<evidence type="ECO:0000256" key="9">
    <source>
        <dbReference type="ARBA" id="ARBA00022989"/>
    </source>
</evidence>
<dbReference type="PROSITE" id="PS50939">
    <property type="entry name" value="CYTOCHROME_B561"/>
    <property type="match status" value="1"/>
</dbReference>
<comment type="cofactor">
    <cofactor evidence="1">
        <name>FAD</name>
        <dbReference type="ChEBI" id="CHEBI:57692"/>
    </cofactor>
</comment>
<keyword evidence="7" id="KW-0274">FAD</keyword>
<dbReference type="Gene3D" id="1.20.120.1770">
    <property type="match status" value="1"/>
</dbReference>
<dbReference type="InterPro" id="IPR046373">
    <property type="entry name" value="Acyl-CoA_Oxase/DH_mid-dom_sf"/>
</dbReference>
<feature type="transmembrane region" description="Helical" evidence="13">
    <location>
        <begin position="566"/>
        <end position="588"/>
    </location>
</feature>
<dbReference type="InterPro" id="IPR037069">
    <property type="entry name" value="AcylCoA_DH/ox_N_sf"/>
</dbReference>
<dbReference type="GO" id="GO:0016020">
    <property type="term" value="C:membrane"/>
    <property type="evidence" value="ECO:0007669"/>
    <property type="project" value="UniProtKB-SubCell"/>
</dbReference>
<feature type="transmembrane region" description="Helical" evidence="13">
    <location>
        <begin position="600"/>
        <end position="625"/>
    </location>
</feature>
<dbReference type="Gene3D" id="2.40.110.10">
    <property type="entry name" value="Butyryl-CoA Dehydrogenase, subunit A, domain 2"/>
    <property type="match status" value="1"/>
</dbReference>
<evidence type="ECO:0000256" key="1">
    <source>
        <dbReference type="ARBA" id="ARBA00001974"/>
    </source>
</evidence>
<feature type="compositionally biased region" description="Basic and acidic residues" evidence="12">
    <location>
        <begin position="977"/>
        <end position="991"/>
    </location>
</feature>
<dbReference type="Pfam" id="PF02770">
    <property type="entry name" value="Acyl-CoA_dh_M"/>
    <property type="match status" value="1"/>
</dbReference>
<evidence type="ECO:0000256" key="13">
    <source>
        <dbReference type="SAM" id="Phobius"/>
    </source>
</evidence>
<sequence length="1337" mass="146496">MPVDPKLHIDESIPWSEPAWLRGVHSPYYTSTHRELQRAIRQYVDTHLLPSALDWEEKGDVPPEEAERFCKSGIPFADVPSPYRPADIPRIGGIPHSDLDAFHFLIMSDEMSRVEGGVGIALAGASAIGAPPIVNCGTEEQKRKWLPGLFTRKTNFSLGITEPSGGSDVARIKTTAEKTPDGKFYIVNGVKKWITGTPWATHMTTAVRTGKPGMKGVSLLVIPMDSPGIMHQKIQNSGQNAGGASFVYLENVKVPVENLVGEENEGFMIIMKNFNKERFLLTVGCNRKARSCLAMSFQYAMRRETFGKPLIQNQVIRRKLAELAHRIEAHWAWLEQLAYHIKCSDLGWEDPQIASRVALLKVQGGQLIELAAREAAQIFGGAGYMKGGPGAAVEQINRDLRMLVVGGGSEEIIADLAIAFSGQWGLLSVGPASVDCDTSIGVLRRIHPVTPRNQLGRENARAACLASHGLGVGVASMGLAILDWAASHLRLVLLPSPPAVMAPQGDQFSAPGSASYGSGTMTVGDGTWQFSKNTFLLPNLQGVNFDTMRYNGMGNRFATLPQYHRIVLAHGIMGALIFLLLVPVSVMLARFYSREPGYAVVYHAQLQVFSGLLLLAVFILGFFAVGPERSLTNPHHGIGVAIFVLFILQLVGGRLIRHITKLRSFRITIHQWSGRAIALLGIVQVPLGLTLYGSPKYLFILYTLWMTFLFLVYFILSYRAEGRREVYHGRARSEAGHTRVTDSEYFSQGPRHERSNWMKWLGPAAAGAGIWALMRGRKKNRERELSPSGSRSFISSRVPEVLPSRRGSESHITEKYSEPPRKSGGGLLTALATAAGAIGAGKLFSSMMNRRNDRRDEEYSVVSTETPRRHRSGRGDGTTLSEFSSDYTDYPRRPDETQTSLLPPSANPAGRSGPGRPVTPQPLHSRNRSEYEDSDYSSYVSPSRRPRDDRRGSGFAKGILGGLGMGWFAKKFADRRARKEEDRLRDEEDMRSGVSGSRFTGDGYPSPSRRDSRRPPTVRRGTGHPGASALSEMSDLTESSIDTRPVGSSYTAGPTSTHTTTAPPIVPVPVPGRGRHSTSRSRSHARSRSVSMPPMPPDPHGVLHSDAESHSQLSSIDSRPQRRPSDRRRRAGERAAAAAAARAGGLAASERDQYGSPSSQPVSVRVRMHDDRDRNVTLRRLTEEEQRAARVQRSRAGSDSSVSGLESPSYGRGYRRDASQRRAERSAERRAEAQEDQLGPLSPPHPAFAKGSRRNKDSAYYSGQPQTGPSGSSPMAHETMSSLGSPGSHATWSQMTPSPSGPGRGSDSVAAEDRRRRRRLERRGAGSARPSELDMFE</sequence>
<dbReference type="SUPFAM" id="SSF47203">
    <property type="entry name" value="Acyl-CoA dehydrogenase C-terminal domain-like"/>
    <property type="match status" value="1"/>
</dbReference>
<dbReference type="EMBL" id="AZHC01000025">
    <property type="protein sequence ID" value="OAA38612.1"/>
    <property type="molecule type" value="Genomic_DNA"/>
</dbReference>
<dbReference type="STRING" id="1081105.A0A167A6Y1"/>
<evidence type="ECO:0000313" key="15">
    <source>
        <dbReference type="EMBL" id="OAA38612.1"/>
    </source>
</evidence>
<feature type="compositionally biased region" description="Basic residues" evidence="12">
    <location>
        <begin position="1073"/>
        <end position="1087"/>
    </location>
</feature>
<dbReference type="Pfam" id="PF00441">
    <property type="entry name" value="Acyl-CoA_dh_1"/>
    <property type="match status" value="1"/>
</dbReference>
<comment type="caution">
    <text evidence="15">The sequence shown here is derived from an EMBL/GenBank/DDBJ whole genome shotgun (WGS) entry which is preliminary data.</text>
</comment>
<dbReference type="InterPro" id="IPR050741">
    <property type="entry name" value="Acyl-CoA_dehydrogenase"/>
</dbReference>
<evidence type="ECO:0000313" key="16">
    <source>
        <dbReference type="Proteomes" id="UP000243498"/>
    </source>
</evidence>
<evidence type="ECO:0000256" key="6">
    <source>
        <dbReference type="ARBA" id="ARBA00022692"/>
    </source>
</evidence>
<dbReference type="Proteomes" id="UP000243498">
    <property type="component" value="Unassembled WGS sequence"/>
</dbReference>
<comment type="subcellular location">
    <subcellularLocation>
        <location evidence="2">Membrane</location>
    </subcellularLocation>
</comment>
<dbReference type="SUPFAM" id="SSF56645">
    <property type="entry name" value="Acyl-CoA dehydrogenase NM domain-like"/>
    <property type="match status" value="1"/>
</dbReference>
<protein>
    <submittedName>
        <fullName evidence="15">Acyl-CoA dehydrogenase/oxidase</fullName>
    </submittedName>
</protein>
<feature type="region of interest" description="Disordered" evidence="12">
    <location>
        <begin position="781"/>
        <end position="824"/>
    </location>
</feature>
<keyword evidence="4" id="KW-0813">Transport</keyword>
<keyword evidence="8" id="KW-0249">Electron transport</keyword>
<feature type="compositionally biased region" description="Low complexity" evidence="12">
    <location>
        <begin position="1134"/>
        <end position="1148"/>
    </location>
</feature>
<dbReference type="PANTHER" id="PTHR48083:SF28">
    <property type="entry name" value="ACYL-COA DEHYDROGENASE FAMILY PROTEIN (AFU_ORTHOLOGUE AFUA_6G10880)-RELATED"/>
    <property type="match status" value="1"/>
</dbReference>
<dbReference type="InterPro" id="IPR006091">
    <property type="entry name" value="Acyl-CoA_Oxase/DH_mid-dom"/>
</dbReference>
<dbReference type="CDD" id="cd08760">
    <property type="entry name" value="Cyt_b561_FRRS1_like"/>
    <property type="match status" value="1"/>
</dbReference>
<feature type="compositionally biased region" description="Polar residues" evidence="12">
    <location>
        <begin position="1195"/>
        <end position="1206"/>
    </location>
</feature>
<feature type="transmembrane region" description="Helical" evidence="13">
    <location>
        <begin position="825"/>
        <end position="845"/>
    </location>
</feature>
<dbReference type="PANTHER" id="PTHR48083">
    <property type="entry name" value="MEDIUM-CHAIN SPECIFIC ACYL-COA DEHYDROGENASE, MITOCHONDRIAL-RELATED"/>
    <property type="match status" value="1"/>
</dbReference>
<evidence type="ECO:0000256" key="8">
    <source>
        <dbReference type="ARBA" id="ARBA00022982"/>
    </source>
</evidence>
<dbReference type="OrthoDB" id="10254877at2759"/>
<evidence type="ECO:0000256" key="12">
    <source>
        <dbReference type="SAM" id="MobiDB-lite"/>
    </source>
</evidence>
<name>A0A167A6Y1_METRR</name>
<dbReference type="InterPro" id="IPR009100">
    <property type="entry name" value="AcylCoA_DH/oxidase_NM_dom_sf"/>
</dbReference>
<evidence type="ECO:0000256" key="2">
    <source>
        <dbReference type="ARBA" id="ARBA00004370"/>
    </source>
</evidence>
<dbReference type="InterPro" id="IPR006593">
    <property type="entry name" value="Cyt_b561/ferric_Rdtase_TM"/>
</dbReference>